<sequence length="166" mass="17923">PSLQDCRPSLYSFSRSGETQQLQPAAWRGEQPAKVPWQAASLLPLFLLLSGQQEPAGSGENNQQPARLHRPSSSPPASSSTRENRPPATREAVAPSPTPFLFSFYPFFAGFGQQQAPTIVVSANNEIPGEATDENQQLARTASEPPSLIIAPKQRQQLPNPAAPNQ</sequence>
<evidence type="ECO:0000313" key="3">
    <source>
        <dbReference type="Proteomes" id="UP001627284"/>
    </source>
</evidence>
<organism evidence="2 3">
    <name type="scientific">Solanum stoloniferum</name>
    <dbReference type="NCBI Taxonomy" id="62892"/>
    <lineage>
        <taxon>Eukaryota</taxon>
        <taxon>Viridiplantae</taxon>
        <taxon>Streptophyta</taxon>
        <taxon>Embryophyta</taxon>
        <taxon>Tracheophyta</taxon>
        <taxon>Spermatophyta</taxon>
        <taxon>Magnoliopsida</taxon>
        <taxon>eudicotyledons</taxon>
        <taxon>Gunneridae</taxon>
        <taxon>Pentapetalae</taxon>
        <taxon>asterids</taxon>
        <taxon>lamiids</taxon>
        <taxon>Solanales</taxon>
        <taxon>Solanaceae</taxon>
        <taxon>Solanoideae</taxon>
        <taxon>Solaneae</taxon>
        <taxon>Solanum</taxon>
    </lineage>
</organism>
<evidence type="ECO:0000256" key="1">
    <source>
        <dbReference type="SAM" id="MobiDB-lite"/>
    </source>
</evidence>
<feature type="region of interest" description="Disordered" evidence="1">
    <location>
        <begin position="1"/>
        <end position="33"/>
    </location>
</feature>
<gene>
    <name evidence="2" type="ORF">AABB24_025944</name>
</gene>
<accession>A0ABD2SCP3</accession>
<feature type="compositionally biased region" description="Polar residues" evidence="1">
    <location>
        <begin position="52"/>
        <end position="65"/>
    </location>
</feature>
<evidence type="ECO:0000313" key="2">
    <source>
        <dbReference type="EMBL" id="KAL3341677.1"/>
    </source>
</evidence>
<dbReference type="Proteomes" id="UP001627284">
    <property type="component" value="Unassembled WGS sequence"/>
</dbReference>
<dbReference type="EMBL" id="JBJKTR010000015">
    <property type="protein sequence ID" value="KAL3341677.1"/>
    <property type="molecule type" value="Genomic_DNA"/>
</dbReference>
<comment type="caution">
    <text evidence="2">The sequence shown here is derived from an EMBL/GenBank/DDBJ whole genome shotgun (WGS) entry which is preliminary data.</text>
</comment>
<name>A0ABD2SCP3_9SOLN</name>
<feature type="compositionally biased region" description="Low complexity" evidence="1">
    <location>
        <begin position="71"/>
        <end position="80"/>
    </location>
</feature>
<feature type="region of interest" description="Disordered" evidence="1">
    <location>
        <begin position="122"/>
        <end position="166"/>
    </location>
</feature>
<dbReference type="AlphaFoldDB" id="A0ABD2SCP3"/>
<keyword evidence="3" id="KW-1185">Reference proteome</keyword>
<feature type="compositionally biased region" description="Polar residues" evidence="1">
    <location>
        <begin position="154"/>
        <end position="166"/>
    </location>
</feature>
<feature type="non-terminal residue" evidence="2">
    <location>
        <position position="1"/>
    </location>
</feature>
<reference evidence="2 3" key="1">
    <citation type="submission" date="2024-05" db="EMBL/GenBank/DDBJ databases">
        <title>De novo assembly of an allotetraploid wild potato.</title>
        <authorList>
            <person name="Hosaka A.J."/>
        </authorList>
    </citation>
    <scope>NUCLEOTIDE SEQUENCE [LARGE SCALE GENOMIC DNA]</scope>
    <source>
        <tissue evidence="2">Young leaves</tissue>
    </source>
</reference>
<protein>
    <submittedName>
        <fullName evidence="2">Uncharacterized protein</fullName>
    </submittedName>
</protein>
<feature type="compositionally biased region" description="Polar residues" evidence="1">
    <location>
        <begin position="11"/>
        <end position="23"/>
    </location>
</feature>
<feature type="region of interest" description="Disordered" evidence="1">
    <location>
        <begin position="52"/>
        <end position="98"/>
    </location>
</feature>
<proteinExistence type="predicted"/>